<evidence type="ECO:0000313" key="16">
    <source>
        <dbReference type="EMBL" id="MFC4698727.1"/>
    </source>
</evidence>
<evidence type="ECO:0000256" key="5">
    <source>
        <dbReference type="ARBA" id="ARBA00022692"/>
    </source>
</evidence>
<evidence type="ECO:0000256" key="13">
    <source>
        <dbReference type="SAM" id="SignalP"/>
    </source>
</evidence>
<keyword evidence="7 12" id="KW-0798">TonB box</keyword>
<dbReference type="Gene3D" id="2.40.170.20">
    <property type="entry name" value="TonB-dependent receptor, beta-barrel domain"/>
    <property type="match status" value="1"/>
</dbReference>
<feature type="chain" id="PRO_5046831633" evidence="13">
    <location>
        <begin position="29"/>
        <end position="621"/>
    </location>
</feature>
<proteinExistence type="inferred from homology"/>
<reference evidence="17" key="1">
    <citation type="journal article" date="2019" name="Int. J. Syst. Evol. Microbiol.">
        <title>The Global Catalogue of Microorganisms (GCM) 10K type strain sequencing project: providing services to taxonomists for standard genome sequencing and annotation.</title>
        <authorList>
            <consortium name="The Broad Institute Genomics Platform"/>
            <consortium name="The Broad Institute Genome Sequencing Center for Infectious Disease"/>
            <person name="Wu L."/>
            <person name="Ma J."/>
        </authorList>
    </citation>
    <scope>NUCLEOTIDE SEQUENCE [LARGE SCALE GENOMIC DNA]</scope>
    <source>
        <strain evidence="17">KACC 12507</strain>
    </source>
</reference>
<dbReference type="Gene3D" id="2.170.130.10">
    <property type="entry name" value="TonB-dependent receptor, plug domain"/>
    <property type="match status" value="1"/>
</dbReference>
<evidence type="ECO:0000256" key="2">
    <source>
        <dbReference type="ARBA" id="ARBA00008143"/>
    </source>
</evidence>
<dbReference type="InterPro" id="IPR012910">
    <property type="entry name" value="Plug_dom"/>
</dbReference>
<keyword evidence="4 11" id="KW-1134">Transmembrane beta strand</keyword>
<dbReference type="Pfam" id="PF00593">
    <property type="entry name" value="TonB_dep_Rec_b-barrel"/>
    <property type="match status" value="1"/>
</dbReference>
<feature type="domain" description="TonB-dependent receptor plug" evidence="15">
    <location>
        <begin position="47"/>
        <end position="151"/>
    </location>
</feature>
<dbReference type="InterPro" id="IPR037066">
    <property type="entry name" value="Plug_dom_sf"/>
</dbReference>
<dbReference type="PANTHER" id="PTHR30069:SF29">
    <property type="entry name" value="HEMOGLOBIN AND HEMOGLOBIN-HAPTOGLOBIN-BINDING PROTEIN 1-RELATED"/>
    <property type="match status" value="1"/>
</dbReference>
<keyword evidence="3 11" id="KW-0813">Transport</keyword>
<feature type="signal peptide" evidence="13">
    <location>
        <begin position="1"/>
        <end position="28"/>
    </location>
</feature>
<evidence type="ECO:0000256" key="9">
    <source>
        <dbReference type="ARBA" id="ARBA00023170"/>
    </source>
</evidence>
<keyword evidence="17" id="KW-1185">Reference proteome</keyword>
<keyword evidence="8 11" id="KW-0472">Membrane</keyword>
<evidence type="ECO:0000256" key="1">
    <source>
        <dbReference type="ARBA" id="ARBA00004571"/>
    </source>
</evidence>
<dbReference type="SUPFAM" id="SSF56935">
    <property type="entry name" value="Porins"/>
    <property type="match status" value="1"/>
</dbReference>
<evidence type="ECO:0000256" key="6">
    <source>
        <dbReference type="ARBA" id="ARBA00022729"/>
    </source>
</evidence>
<evidence type="ECO:0000313" key="17">
    <source>
        <dbReference type="Proteomes" id="UP001595897"/>
    </source>
</evidence>
<evidence type="ECO:0000256" key="10">
    <source>
        <dbReference type="ARBA" id="ARBA00023237"/>
    </source>
</evidence>
<dbReference type="InterPro" id="IPR036942">
    <property type="entry name" value="Beta-barrel_TonB_sf"/>
</dbReference>
<dbReference type="Pfam" id="PF07715">
    <property type="entry name" value="Plug"/>
    <property type="match status" value="1"/>
</dbReference>
<evidence type="ECO:0000256" key="12">
    <source>
        <dbReference type="RuleBase" id="RU003357"/>
    </source>
</evidence>
<dbReference type="EMBL" id="JBHSGU010000001">
    <property type="protein sequence ID" value="MFC4698727.1"/>
    <property type="molecule type" value="Genomic_DNA"/>
</dbReference>
<accession>A0ABV9LQG1</accession>
<keyword evidence="10 11" id="KW-0998">Cell outer membrane</keyword>
<evidence type="ECO:0000259" key="15">
    <source>
        <dbReference type="Pfam" id="PF07715"/>
    </source>
</evidence>
<dbReference type="Proteomes" id="UP001595897">
    <property type="component" value="Unassembled WGS sequence"/>
</dbReference>
<evidence type="ECO:0000256" key="3">
    <source>
        <dbReference type="ARBA" id="ARBA00022448"/>
    </source>
</evidence>
<comment type="similarity">
    <text evidence="2">Belongs to the TonB-dependent receptor family. Hemoglobin/haptoglobin binding protein subfamily.</text>
</comment>
<comment type="caution">
    <text evidence="16">The sequence shown here is derived from an EMBL/GenBank/DDBJ whole genome shotgun (WGS) entry which is preliminary data.</text>
</comment>
<dbReference type="InterPro" id="IPR000531">
    <property type="entry name" value="Beta-barrel_TonB"/>
</dbReference>
<sequence>MNVKFSVIATLVATSFLSTSLLSQAAYAQDIEEIKVTGTRLSDEPVGALSVITRAEIEQINPASTIDLLRRVPHLDIAENGNAGGFSYVSVRGGEFNFTLVLIDGVAVNDSTNSRGGGFDFNQVNPSAIERVEVYRGGINTIYGGEAISGVINIITRKDTSPTLSLEVGTDEQLNASATGSTALASNISLLGSVSTQNKKVSAFEQVNSHQGLAKLSIDQKRASYSALVTYNNSDVKGFAEDSGGELFALPQTAEERDSEQWLISASGNWELSNTLELHGNVSWVNREETSEHPGIADGVFSGIPASDITSEYERAELDAYVDWQVQRDTLLVLGANLRQQDGKNRGFLDFGFPLPVDYDFSQDTQSAFVEAQHSFSNVTVEGSVRYDSPDDFDNETSFRLGASLDINDDTQVFAVFNQGYKLPSFFALAHPLVGNSELQPERSDNFEVGFKSAISKDLSFAIVYFANQFEDLVDFDAELFTNVNRNSVDTSGLEFDLQANINRFLRFSGNVRYLDIDAEQGVTLRKRPNVSGNLQLDINYEALTTSIFVDFRDDFLDSAIPTGYVVLGGYATVGVSASYDLNDHTMLTLNVENALGKNYQDAVGFIKDDAEARVGIRYQF</sequence>
<evidence type="ECO:0000256" key="11">
    <source>
        <dbReference type="PROSITE-ProRule" id="PRU01360"/>
    </source>
</evidence>
<keyword evidence="9 16" id="KW-0675">Receptor</keyword>
<evidence type="ECO:0000259" key="14">
    <source>
        <dbReference type="Pfam" id="PF00593"/>
    </source>
</evidence>
<evidence type="ECO:0000256" key="4">
    <source>
        <dbReference type="ARBA" id="ARBA00022452"/>
    </source>
</evidence>
<protein>
    <submittedName>
        <fullName evidence="16">TonB-dependent receptor plug domain-containing protein</fullName>
    </submittedName>
</protein>
<feature type="domain" description="TonB-dependent receptor-like beta-barrel" evidence="14">
    <location>
        <begin position="234"/>
        <end position="594"/>
    </location>
</feature>
<comment type="subcellular location">
    <subcellularLocation>
        <location evidence="1 11">Cell outer membrane</location>
        <topology evidence="1 11">Multi-pass membrane protein</topology>
    </subcellularLocation>
</comment>
<dbReference type="RefSeq" id="WP_382405366.1">
    <property type="nucleotide sequence ID" value="NZ_JBHSGU010000001.1"/>
</dbReference>
<evidence type="ECO:0000256" key="8">
    <source>
        <dbReference type="ARBA" id="ARBA00023136"/>
    </source>
</evidence>
<keyword evidence="6 13" id="KW-0732">Signal</keyword>
<name>A0ABV9LQG1_9ALTE</name>
<organism evidence="16 17">
    <name type="scientific">Glaciecola siphonariae</name>
    <dbReference type="NCBI Taxonomy" id="521012"/>
    <lineage>
        <taxon>Bacteria</taxon>
        <taxon>Pseudomonadati</taxon>
        <taxon>Pseudomonadota</taxon>
        <taxon>Gammaproteobacteria</taxon>
        <taxon>Alteromonadales</taxon>
        <taxon>Alteromonadaceae</taxon>
        <taxon>Glaciecola</taxon>
    </lineage>
</organism>
<gene>
    <name evidence="16" type="ORF">ACFO4O_00950</name>
</gene>
<dbReference type="PROSITE" id="PS52016">
    <property type="entry name" value="TONB_DEPENDENT_REC_3"/>
    <property type="match status" value="1"/>
</dbReference>
<dbReference type="CDD" id="cd01347">
    <property type="entry name" value="ligand_gated_channel"/>
    <property type="match status" value="1"/>
</dbReference>
<dbReference type="PANTHER" id="PTHR30069">
    <property type="entry name" value="TONB-DEPENDENT OUTER MEMBRANE RECEPTOR"/>
    <property type="match status" value="1"/>
</dbReference>
<dbReference type="InterPro" id="IPR039426">
    <property type="entry name" value="TonB-dep_rcpt-like"/>
</dbReference>
<keyword evidence="5 11" id="KW-0812">Transmembrane</keyword>
<evidence type="ECO:0000256" key="7">
    <source>
        <dbReference type="ARBA" id="ARBA00023077"/>
    </source>
</evidence>